<feature type="transmembrane region" description="Helical" evidence="2">
    <location>
        <begin position="85"/>
        <end position="105"/>
    </location>
</feature>
<evidence type="ECO:0000256" key="1">
    <source>
        <dbReference type="SAM" id="MobiDB-lite"/>
    </source>
</evidence>
<feature type="transmembrane region" description="Helical" evidence="2">
    <location>
        <begin position="200"/>
        <end position="221"/>
    </location>
</feature>
<feature type="transmembrane region" description="Helical" evidence="2">
    <location>
        <begin position="158"/>
        <end position="179"/>
    </location>
</feature>
<feature type="transmembrane region" description="Helical" evidence="2">
    <location>
        <begin position="12"/>
        <end position="34"/>
    </location>
</feature>
<gene>
    <name evidence="4" type="ORF">Agabi119p4_7844</name>
</gene>
<feature type="transmembrane region" description="Helical" evidence="2">
    <location>
        <begin position="46"/>
        <end position="65"/>
    </location>
</feature>
<dbReference type="PANTHER" id="PTHR40465">
    <property type="entry name" value="CHROMOSOME 1, WHOLE GENOME SHOTGUN SEQUENCE"/>
    <property type="match status" value="1"/>
</dbReference>
<dbReference type="InterPro" id="IPR045339">
    <property type="entry name" value="DUF6534"/>
</dbReference>
<feature type="domain" description="DUF6534" evidence="3">
    <location>
        <begin position="178"/>
        <end position="250"/>
    </location>
</feature>
<dbReference type="Pfam" id="PF20152">
    <property type="entry name" value="DUF6534"/>
    <property type="match status" value="1"/>
</dbReference>
<dbReference type="PANTHER" id="PTHR40465:SF1">
    <property type="entry name" value="DUF6534 DOMAIN-CONTAINING PROTEIN"/>
    <property type="match status" value="1"/>
</dbReference>
<feature type="region of interest" description="Disordered" evidence="1">
    <location>
        <begin position="341"/>
        <end position="375"/>
    </location>
</feature>
<accession>A0A8H7C8W8</accession>
<keyword evidence="2" id="KW-0812">Transmembrane</keyword>
<comment type="caution">
    <text evidence="4">The sequence shown here is derived from an EMBL/GenBank/DDBJ whole genome shotgun (WGS) entry which is preliminary data.</text>
</comment>
<reference evidence="4 5" key="1">
    <citation type="journal article" name="Sci. Rep.">
        <title>Telomere-to-telomere assembled and centromere annotated genomes of the two main subspecies of the button mushroom Agaricus bisporus reveal especially polymorphic chromosome ends.</title>
        <authorList>
            <person name="Sonnenberg A.S.M."/>
            <person name="Sedaghat-Telgerd N."/>
            <person name="Lavrijssen B."/>
            <person name="Ohm R.A."/>
            <person name="Hendrickx P.M."/>
            <person name="Scholtmeijer K."/>
            <person name="Baars J.J.P."/>
            <person name="van Peer A."/>
        </authorList>
    </citation>
    <scope>NUCLEOTIDE SEQUENCE [LARGE SCALE GENOMIC DNA]</scope>
    <source>
        <strain evidence="4 5">H119_p4</strain>
    </source>
</reference>
<evidence type="ECO:0000313" key="5">
    <source>
        <dbReference type="Proteomes" id="UP000629468"/>
    </source>
</evidence>
<evidence type="ECO:0000313" key="4">
    <source>
        <dbReference type="EMBL" id="KAF7768601.1"/>
    </source>
</evidence>
<dbReference type="Proteomes" id="UP000629468">
    <property type="component" value="Unassembled WGS sequence"/>
</dbReference>
<keyword evidence="2" id="KW-0472">Membrane</keyword>
<proteinExistence type="predicted"/>
<keyword evidence="2" id="KW-1133">Transmembrane helix</keyword>
<protein>
    <recommendedName>
        <fullName evidence="3">DUF6534 domain-containing protein</fullName>
    </recommendedName>
</protein>
<name>A0A8H7C8W8_AGABI</name>
<dbReference type="AlphaFoldDB" id="A0A8H7C8W8"/>
<organism evidence="4 5">
    <name type="scientific">Agaricus bisporus var. burnettii</name>
    <dbReference type="NCBI Taxonomy" id="192524"/>
    <lineage>
        <taxon>Eukaryota</taxon>
        <taxon>Fungi</taxon>
        <taxon>Dikarya</taxon>
        <taxon>Basidiomycota</taxon>
        <taxon>Agaricomycotina</taxon>
        <taxon>Agaricomycetes</taxon>
        <taxon>Agaricomycetidae</taxon>
        <taxon>Agaricales</taxon>
        <taxon>Agaricineae</taxon>
        <taxon>Agaricaceae</taxon>
        <taxon>Agaricus</taxon>
    </lineage>
</organism>
<feature type="transmembrane region" description="Helical" evidence="2">
    <location>
        <begin position="117"/>
        <end position="138"/>
    </location>
</feature>
<evidence type="ECO:0000259" key="3">
    <source>
        <dbReference type="Pfam" id="PF20152"/>
    </source>
</evidence>
<sequence>MANPAQIAHGPMFIGFMFNIFLFGVMTTQVYIYYTNFPRDRWWMKSFVLLIFILDAINSVFNAIYLYDTLILRFGDMEVIRTANWLFATEPAFVGVIAALVQLFFSWRVKVLTKNYILSAVVALGAVIGGVCGVVTAWEVMQTPHFIEFRNFKVVVIIWLYGFWYAKPLTLLAVFPILPQRRHKTGFRRSDLMIDRIIRLTVQTGLVTSVLATTDLIVYLADASGNHLIFNYPLGKVYSNSLMSSLNSRKGWGYSSEANDCDDVVSDSGVKTTDLPQISTEAESERGKSSTSIASRLRAQSISISHGAMEITNGLFSRRPKRRTAPEVHVHIDSLESRDFSPHLRWSTHADPEDTSKTGCDPLKDEKKTIVPARD</sequence>
<evidence type="ECO:0000256" key="2">
    <source>
        <dbReference type="SAM" id="Phobius"/>
    </source>
</evidence>
<dbReference type="EMBL" id="JABXXO010000010">
    <property type="protein sequence ID" value="KAF7768601.1"/>
    <property type="molecule type" value="Genomic_DNA"/>
</dbReference>